<dbReference type="GO" id="GO:0004521">
    <property type="term" value="F:RNA endonuclease activity"/>
    <property type="evidence" value="ECO:0007669"/>
    <property type="project" value="UniProtKB-UniRule"/>
</dbReference>
<comment type="cofactor">
    <cofactor evidence="7">
        <name>Zn(2+)</name>
        <dbReference type="ChEBI" id="CHEBI:29105"/>
    </cofactor>
    <text evidence="7">Binds 1 zinc ion.</text>
</comment>
<evidence type="ECO:0000256" key="7">
    <source>
        <dbReference type="HAMAP-Rule" id="MF_00009"/>
    </source>
</evidence>
<name>A0A6N8L4Z3_9SPHI</name>
<dbReference type="EC" id="3.1.-.-" evidence="7"/>
<comment type="subcellular location">
    <subcellularLocation>
        <location evidence="7">Cytoplasm</location>
    </subcellularLocation>
</comment>
<keyword evidence="7" id="KW-0963">Cytoplasm</keyword>
<dbReference type="GO" id="GO:0005737">
    <property type="term" value="C:cytoplasm"/>
    <property type="evidence" value="ECO:0007669"/>
    <property type="project" value="UniProtKB-SubCell"/>
</dbReference>
<comment type="function">
    <text evidence="7">Single strand-specific metallo-endoribonuclease involved in late-stage 70S ribosome quality control and in maturation of the 3' terminus of the 16S rRNA.</text>
</comment>
<dbReference type="AlphaFoldDB" id="A0A6N8L4Z3"/>
<feature type="binding site" evidence="7">
    <location>
        <position position="110"/>
    </location>
    <ligand>
        <name>Zn(2+)</name>
        <dbReference type="ChEBI" id="CHEBI:29105"/>
        <note>catalytic</note>
    </ligand>
</feature>
<dbReference type="SUPFAM" id="SSF55486">
    <property type="entry name" value="Metalloproteases ('zincins'), catalytic domain"/>
    <property type="match status" value="1"/>
</dbReference>
<comment type="similarity">
    <text evidence="1 7">Belongs to the endoribonuclease YbeY family.</text>
</comment>
<feature type="binding site" evidence="7">
    <location>
        <position position="120"/>
    </location>
    <ligand>
        <name>Zn(2+)</name>
        <dbReference type="ChEBI" id="CHEBI:29105"/>
        <note>catalytic</note>
    </ligand>
</feature>
<accession>A0A6N8L4Z3</accession>
<keyword evidence="3 7" id="KW-0479">Metal-binding</keyword>
<keyword evidence="4 7" id="KW-0255">Endonuclease</keyword>
<organism evidence="8 9">
    <name type="scientific">Sphingobacterium humi</name>
    <dbReference type="NCBI Taxonomy" id="1796905"/>
    <lineage>
        <taxon>Bacteria</taxon>
        <taxon>Pseudomonadati</taxon>
        <taxon>Bacteroidota</taxon>
        <taxon>Sphingobacteriia</taxon>
        <taxon>Sphingobacteriales</taxon>
        <taxon>Sphingobacteriaceae</taxon>
        <taxon>Sphingobacterium</taxon>
    </lineage>
</organism>
<dbReference type="RefSeq" id="WP_160370230.1">
    <property type="nucleotide sequence ID" value="NZ_WSQA01000013.1"/>
</dbReference>
<dbReference type="Gene3D" id="3.40.390.30">
    <property type="entry name" value="Metalloproteases ('zincins'), catalytic domain"/>
    <property type="match status" value="1"/>
</dbReference>
<dbReference type="OrthoDB" id="9811984at2"/>
<reference evidence="8 9" key="1">
    <citation type="submission" date="2019-12" db="EMBL/GenBank/DDBJ databases">
        <authorList>
            <person name="Dong K."/>
        </authorList>
    </citation>
    <scope>NUCLEOTIDE SEQUENCE [LARGE SCALE GENOMIC DNA]</scope>
    <source>
        <strain evidence="8 9">JCM 31225</strain>
    </source>
</reference>
<proteinExistence type="inferred from homology"/>
<dbReference type="InterPro" id="IPR002036">
    <property type="entry name" value="YbeY"/>
</dbReference>
<dbReference type="PANTHER" id="PTHR46986">
    <property type="entry name" value="ENDORIBONUCLEASE YBEY, CHLOROPLASTIC"/>
    <property type="match status" value="1"/>
</dbReference>
<evidence type="ECO:0000256" key="4">
    <source>
        <dbReference type="ARBA" id="ARBA00022759"/>
    </source>
</evidence>
<dbReference type="NCBIfam" id="TIGR00043">
    <property type="entry name" value="rRNA maturation RNase YbeY"/>
    <property type="match status" value="1"/>
</dbReference>
<dbReference type="InterPro" id="IPR023091">
    <property type="entry name" value="MetalPrtase_cat_dom_sf_prd"/>
</dbReference>
<evidence type="ECO:0000313" key="8">
    <source>
        <dbReference type="EMBL" id="MVZ63521.1"/>
    </source>
</evidence>
<dbReference type="Pfam" id="PF02130">
    <property type="entry name" value="YbeY"/>
    <property type="match status" value="1"/>
</dbReference>
<dbReference type="GO" id="GO:0006364">
    <property type="term" value="P:rRNA processing"/>
    <property type="evidence" value="ECO:0007669"/>
    <property type="project" value="UniProtKB-UniRule"/>
</dbReference>
<evidence type="ECO:0000256" key="5">
    <source>
        <dbReference type="ARBA" id="ARBA00022801"/>
    </source>
</evidence>
<keyword evidence="5 7" id="KW-0378">Hydrolase</keyword>
<comment type="caution">
    <text evidence="8">The sequence shown here is derived from an EMBL/GenBank/DDBJ whole genome shotgun (WGS) entry which is preliminary data.</text>
</comment>
<keyword evidence="2 7" id="KW-0540">Nuclease</keyword>
<evidence type="ECO:0000256" key="3">
    <source>
        <dbReference type="ARBA" id="ARBA00022723"/>
    </source>
</evidence>
<keyword evidence="9" id="KW-1185">Reference proteome</keyword>
<dbReference type="HAMAP" id="MF_00009">
    <property type="entry name" value="Endoribonucl_YbeY"/>
    <property type="match status" value="1"/>
</dbReference>
<protein>
    <recommendedName>
        <fullName evidence="7">Endoribonuclease YbeY</fullName>
        <ecNumber evidence="7">3.1.-.-</ecNumber>
    </recommendedName>
</protein>
<keyword evidence="7" id="KW-0698">rRNA processing</keyword>
<gene>
    <name evidence="7 8" type="primary">ybeY</name>
    <name evidence="8" type="ORF">GQF63_15945</name>
</gene>
<feature type="binding site" evidence="7">
    <location>
        <position position="114"/>
    </location>
    <ligand>
        <name>Zn(2+)</name>
        <dbReference type="ChEBI" id="CHEBI:29105"/>
        <note>catalytic</note>
    </ligand>
</feature>
<keyword evidence="6 7" id="KW-0862">Zinc</keyword>
<dbReference type="GO" id="GO:0008270">
    <property type="term" value="F:zinc ion binding"/>
    <property type="evidence" value="ECO:0007669"/>
    <property type="project" value="UniProtKB-UniRule"/>
</dbReference>
<sequence length="145" mass="17012">MSKINFFNEGLEFDVKGKQKIRKWVTNTISEEGFFKVSELNFIFCSDNYLLDINQKYLNHDTYTDIVTFDSSENNDEIAGDIFISIDRVNENAEKFKVDMKDELHRVIIHGVLHLCGYKDKTKEEKNKMTQKENQYLGLRSAIDL</sequence>
<dbReference type="PANTHER" id="PTHR46986:SF1">
    <property type="entry name" value="ENDORIBONUCLEASE YBEY, CHLOROPLASTIC"/>
    <property type="match status" value="1"/>
</dbReference>
<evidence type="ECO:0000256" key="1">
    <source>
        <dbReference type="ARBA" id="ARBA00010875"/>
    </source>
</evidence>
<evidence type="ECO:0000256" key="6">
    <source>
        <dbReference type="ARBA" id="ARBA00022833"/>
    </source>
</evidence>
<dbReference type="GO" id="GO:0004222">
    <property type="term" value="F:metalloendopeptidase activity"/>
    <property type="evidence" value="ECO:0007669"/>
    <property type="project" value="InterPro"/>
</dbReference>
<keyword evidence="7" id="KW-0690">Ribosome biogenesis</keyword>
<evidence type="ECO:0000313" key="9">
    <source>
        <dbReference type="Proteomes" id="UP000435036"/>
    </source>
</evidence>
<evidence type="ECO:0000256" key="2">
    <source>
        <dbReference type="ARBA" id="ARBA00022722"/>
    </source>
</evidence>
<dbReference type="Proteomes" id="UP000435036">
    <property type="component" value="Unassembled WGS sequence"/>
</dbReference>
<dbReference type="EMBL" id="WSQA01000013">
    <property type="protein sequence ID" value="MVZ63521.1"/>
    <property type="molecule type" value="Genomic_DNA"/>
</dbReference>